<feature type="compositionally biased region" description="Basic and acidic residues" evidence="1">
    <location>
        <begin position="655"/>
        <end position="670"/>
    </location>
</feature>
<feature type="transmembrane region" description="Helical" evidence="2">
    <location>
        <begin position="110"/>
        <end position="130"/>
    </location>
</feature>
<keyword evidence="2" id="KW-0812">Transmembrane</keyword>
<evidence type="ECO:0000313" key="3">
    <source>
        <dbReference type="EMBL" id="OLP96463.1"/>
    </source>
</evidence>
<reference evidence="3 4" key="1">
    <citation type="submission" date="2016-02" db="EMBL/GenBank/DDBJ databases">
        <title>Genome analysis of coral dinoflagellate symbionts highlights evolutionary adaptations to a symbiotic lifestyle.</title>
        <authorList>
            <person name="Aranda M."/>
            <person name="Li Y."/>
            <person name="Liew Y.J."/>
            <person name="Baumgarten S."/>
            <person name="Simakov O."/>
            <person name="Wilson M."/>
            <person name="Piel J."/>
            <person name="Ashoor H."/>
            <person name="Bougouffa S."/>
            <person name="Bajic V.B."/>
            <person name="Ryu T."/>
            <person name="Ravasi T."/>
            <person name="Bayer T."/>
            <person name="Micklem G."/>
            <person name="Kim H."/>
            <person name="Bhak J."/>
            <person name="Lajeunesse T.C."/>
            <person name="Voolstra C.R."/>
        </authorList>
    </citation>
    <scope>NUCLEOTIDE SEQUENCE [LARGE SCALE GENOMIC DNA]</scope>
    <source>
        <strain evidence="3 4">CCMP2467</strain>
    </source>
</reference>
<feature type="transmembrane region" description="Helical" evidence="2">
    <location>
        <begin position="137"/>
        <end position="156"/>
    </location>
</feature>
<sequence length="716" mass="79433">MVLEDWHEAAIVAAATVFELALFAKLTMLLLYRKKTVKEWFTSRLRHVRNLMLPLCSGKEEALVKESSHLHMRIARGVTTYLTVVALFGLILGQATALMEQPFWVSIPQLWNVLVSGLLGLTCLVFPSILRPSTTDVLYIAFNAIPLVALLPSHCLPQDLFMSWFVIFILIRLPSIPLASCGLTVLFADASFLALTALRRRFDHFEVVDSLGLSTRDPTLLVRVDMYATVSTLAFSFIFLASMRMKAELIAGTNNLSSQLSAASSLLRLTCDAVVELDSELRFTDHSPELSAMLLHDRPNTTLKAKCFTDFMQPVDAGRAIEILGSSSNLSSFSTQEITAHAFHTRLVDSCSSKLCAEVFQVKYSKLDGKSYHLLGIRDFTDIKSLAGPNAVDAFAEGQDSVMSSPVQLSPRSSAGDSEHDCQPKAYLDIDTEGMVVQSASQPLMARAGTACTDLFPSPHMTMLLNQLRKEAELFAKRGEAPPMRILSFQDMPVIFNAPHVDRITGTMQITQTRFGRFNVLLTFSRPNIRPEPVATLDGHSESGRGKDAKALELPQPVASRGQPGLWQLSQGILEQLDRQLPRAVRRRFPPVPGSEGSTGRRKGEQKTRDRWWAGLQEVRGRVLRRMTVELCWTQPSSYTETMDATCIEEVNKDLNSERQTGDEEGDSGRQKSKRSHAQEEAGCTQKHREAQERQRHGAMGRQPGKPQATTGKSDA</sequence>
<name>A0A1Q9DMS5_SYMMI</name>
<accession>A0A1Q9DMS5</accession>
<evidence type="ECO:0000256" key="1">
    <source>
        <dbReference type="SAM" id="MobiDB-lite"/>
    </source>
</evidence>
<feature type="transmembrane region" description="Helical" evidence="2">
    <location>
        <begin position="78"/>
        <end position="98"/>
    </location>
</feature>
<feature type="compositionally biased region" description="Basic and acidic residues" evidence="1">
    <location>
        <begin position="687"/>
        <end position="696"/>
    </location>
</feature>
<feature type="transmembrane region" description="Helical" evidence="2">
    <location>
        <begin position="6"/>
        <end position="32"/>
    </location>
</feature>
<dbReference type="AlphaFoldDB" id="A0A1Q9DMS5"/>
<feature type="transmembrane region" description="Helical" evidence="2">
    <location>
        <begin position="226"/>
        <end position="245"/>
    </location>
</feature>
<keyword evidence="2" id="KW-1133">Transmembrane helix</keyword>
<evidence type="ECO:0000256" key="2">
    <source>
        <dbReference type="SAM" id="Phobius"/>
    </source>
</evidence>
<keyword evidence="2" id="KW-0472">Membrane</keyword>
<feature type="region of interest" description="Disordered" evidence="1">
    <location>
        <begin position="581"/>
        <end position="609"/>
    </location>
</feature>
<feature type="region of interest" description="Disordered" evidence="1">
    <location>
        <begin position="655"/>
        <end position="716"/>
    </location>
</feature>
<dbReference type="EMBL" id="LSRX01000466">
    <property type="protein sequence ID" value="OLP96463.1"/>
    <property type="molecule type" value="Genomic_DNA"/>
</dbReference>
<dbReference type="Proteomes" id="UP000186817">
    <property type="component" value="Unassembled WGS sequence"/>
</dbReference>
<proteinExistence type="predicted"/>
<comment type="caution">
    <text evidence="3">The sequence shown here is derived from an EMBL/GenBank/DDBJ whole genome shotgun (WGS) entry which is preliminary data.</text>
</comment>
<gene>
    <name evidence="3" type="ORF">AK812_SmicGene21308</name>
</gene>
<evidence type="ECO:0000313" key="4">
    <source>
        <dbReference type="Proteomes" id="UP000186817"/>
    </source>
</evidence>
<dbReference type="OrthoDB" id="429826at2759"/>
<keyword evidence="4" id="KW-1185">Reference proteome</keyword>
<organism evidence="3 4">
    <name type="scientific">Symbiodinium microadriaticum</name>
    <name type="common">Dinoflagellate</name>
    <name type="synonym">Zooxanthella microadriatica</name>
    <dbReference type="NCBI Taxonomy" id="2951"/>
    <lineage>
        <taxon>Eukaryota</taxon>
        <taxon>Sar</taxon>
        <taxon>Alveolata</taxon>
        <taxon>Dinophyceae</taxon>
        <taxon>Suessiales</taxon>
        <taxon>Symbiodiniaceae</taxon>
        <taxon>Symbiodinium</taxon>
    </lineage>
</organism>
<feature type="transmembrane region" description="Helical" evidence="2">
    <location>
        <begin position="162"/>
        <end position="195"/>
    </location>
</feature>
<protein>
    <submittedName>
        <fullName evidence="3">Uncharacterized protein</fullName>
    </submittedName>
</protein>